<organism evidence="1 2">
    <name type="scientific">Asticcacaulis aquaticus</name>
    <dbReference type="NCBI Taxonomy" id="2984212"/>
    <lineage>
        <taxon>Bacteria</taxon>
        <taxon>Pseudomonadati</taxon>
        <taxon>Pseudomonadota</taxon>
        <taxon>Alphaproteobacteria</taxon>
        <taxon>Caulobacterales</taxon>
        <taxon>Caulobacteraceae</taxon>
        <taxon>Asticcacaulis</taxon>
    </lineage>
</organism>
<accession>A0ABT5HTH3</accession>
<keyword evidence="2" id="KW-1185">Reference proteome</keyword>
<protein>
    <recommendedName>
        <fullName evidence="3">HNH endonuclease</fullName>
    </recommendedName>
</protein>
<name>A0ABT5HTH3_9CAUL</name>
<reference evidence="1 2" key="1">
    <citation type="submission" date="2023-01" db="EMBL/GenBank/DDBJ databases">
        <title>Novel species of the genus Asticcacaulis isolated from rivers.</title>
        <authorList>
            <person name="Lu H."/>
        </authorList>
    </citation>
    <scope>NUCLEOTIDE SEQUENCE [LARGE SCALE GENOMIC DNA]</scope>
    <source>
        <strain evidence="1 2">BYS171W</strain>
    </source>
</reference>
<evidence type="ECO:0000313" key="2">
    <source>
        <dbReference type="Proteomes" id="UP001214854"/>
    </source>
</evidence>
<evidence type="ECO:0000313" key="1">
    <source>
        <dbReference type="EMBL" id="MDC7683365.1"/>
    </source>
</evidence>
<comment type="caution">
    <text evidence="1">The sequence shown here is derived from an EMBL/GenBank/DDBJ whole genome shotgun (WGS) entry which is preliminary data.</text>
</comment>
<dbReference type="Proteomes" id="UP001214854">
    <property type="component" value="Unassembled WGS sequence"/>
</dbReference>
<proteinExistence type="predicted"/>
<dbReference type="EMBL" id="JAQQKX010000005">
    <property type="protein sequence ID" value="MDC7683365.1"/>
    <property type="molecule type" value="Genomic_DNA"/>
</dbReference>
<dbReference type="RefSeq" id="WP_272747839.1">
    <property type="nucleotide sequence ID" value="NZ_JAQQKX010000005.1"/>
</dbReference>
<sequence length="257" mass="29333">MAKKVFGSCALCQQSKELRDSHIISLMFFKDVCAEPYGLEISVDVDKFNKRNRKGYHEHLLCGDCESRVNIYENEASRIVRNAAGVTFTKVSDDIGQVNGLDYTRFKLFQLSILWRMSVSKLPIFADVKLGNNEETLRLMILNGDAGEVADYGCNIEARLYEGESASQFFSQPTHQPIELPNGEVVSRYETMFGGYVWHFFVARSAKIPPFISKLFLQKDGSFYLAYEELMEMDSFKQTIAEMVLAERKRAARKHDA</sequence>
<gene>
    <name evidence="1" type="ORF">PQU92_08760</name>
</gene>
<evidence type="ECO:0008006" key="3">
    <source>
        <dbReference type="Google" id="ProtNLM"/>
    </source>
</evidence>